<name>A0ABS4DDF0_9CHLR</name>
<accession>A0ABS4DDF0</accession>
<evidence type="ECO:0000259" key="1">
    <source>
        <dbReference type="Pfam" id="PF05685"/>
    </source>
</evidence>
<keyword evidence="2" id="KW-0378">Hydrolase</keyword>
<dbReference type="PANTHER" id="PTHR35400">
    <property type="entry name" value="SLR1083 PROTEIN"/>
    <property type="match status" value="1"/>
</dbReference>
<evidence type="ECO:0000313" key="2">
    <source>
        <dbReference type="EMBL" id="MBP1467462.1"/>
    </source>
</evidence>
<feature type="domain" description="Putative restriction endonuclease" evidence="1">
    <location>
        <begin position="29"/>
        <end position="188"/>
    </location>
</feature>
<dbReference type="Gene3D" id="3.90.1570.10">
    <property type="entry name" value="tt1808, chain A"/>
    <property type="match status" value="1"/>
</dbReference>
<dbReference type="CDD" id="cd06260">
    <property type="entry name" value="DUF820-like"/>
    <property type="match status" value="1"/>
</dbReference>
<reference evidence="2 3" key="1">
    <citation type="submission" date="2021-03" db="EMBL/GenBank/DDBJ databases">
        <authorList>
            <person name="Grouzdev D.S."/>
        </authorList>
    </citation>
    <scope>NUCLEOTIDE SEQUENCE [LARGE SCALE GENOMIC DNA]</scope>
    <source>
        <strain evidence="2 3">M50-1</strain>
    </source>
</reference>
<gene>
    <name evidence="2" type="ORF">EYB53_017240</name>
</gene>
<dbReference type="InterPro" id="IPR008538">
    <property type="entry name" value="Uma2"/>
</dbReference>
<comment type="caution">
    <text evidence="2">The sequence shown here is derived from an EMBL/GenBank/DDBJ whole genome shotgun (WGS) entry which is preliminary data.</text>
</comment>
<dbReference type="EMBL" id="SIJK02000034">
    <property type="protein sequence ID" value="MBP1467462.1"/>
    <property type="molecule type" value="Genomic_DNA"/>
</dbReference>
<protein>
    <submittedName>
        <fullName evidence="2">Uma2 family endonuclease</fullName>
    </submittedName>
</protein>
<dbReference type="Pfam" id="PF05685">
    <property type="entry name" value="Uma2"/>
    <property type="match status" value="1"/>
</dbReference>
<dbReference type="InterPro" id="IPR012296">
    <property type="entry name" value="Nuclease_put_TT1808"/>
</dbReference>
<proteinExistence type="predicted"/>
<keyword evidence="3" id="KW-1185">Reference proteome</keyword>
<dbReference type="GO" id="GO:0004519">
    <property type="term" value="F:endonuclease activity"/>
    <property type="evidence" value="ECO:0007669"/>
    <property type="project" value="UniProtKB-KW"/>
</dbReference>
<dbReference type="Proteomes" id="UP001193081">
    <property type="component" value="Unassembled WGS sequence"/>
</dbReference>
<dbReference type="RefSeq" id="WP_135479660.1">
    <property type="nucleotide sequence ID" value="NZ_SIJK02000034.1"/>
</dbReference>
<evidence type="ECO:0000313" key="3">
    <source>
        <dbReference type="Proteomes" id="UP001193081"/>
    </source>
</evidence>
<dbReference type="PANTHER" id="PTHR35400:SF1">
    <property type="entry name" value="SLR1083 PROTEIN"/>
    <property type="match status" value="1"/>
</dbReference>
<organism evidence="2 3">
    <name type="scientific">Candidatus Chloroploca mongolica</name>
    <dbReference type="NCBI Taxonomy" id="2528176"/>
    <lineage>
        <taxon>Bacteria</taxon>
        <taxon>Bacillati</taxon>
        <taxon>Chloroflexota</taxon>
        <taxon>Chloroflexia</taxon>
        <taxon>Chloroflexales</taxon>
        <taxon>Chloroflexineae</taxon>
        <taxon>Oscillochloridaceae</taxon>
        <taxon>Candidatus Chloroploca</taxon>
    </lineage>
</organism>
<keyword evidence="2" id="KW-0540">Nuclease</keyword>
<sequence>MATRKQRIQRGTTRISVPKEPIWRLQVHQYQEMIRSGILTDDDPVELLEGWLVTKMPKNPPHRVTTQITRETLAHLIPSGWYVDDQEPITTKDSEPEPDIVIIQGDRRDYLARHPYADEVALVVEVADTTLQRDRTSKKRLYARAGIPIYWIINLPERKIEVYTKPLSNAEEPDYQEKQEYSPTDTIPVILNNQIIDTILVETLFP</sequence>
<dbReference type="SUPFAM" id="SSF52980">
    <property type="entry name" value="Restriction endonuclease-like"/>
    <property type="match status" value="1"/>
</dbReference>
<keyword evidence="2" id="KW-0255">Endonuclease</keyword>
<dbReference type="InterPro" id="IPR011335">
    <property type="entry name" value="Restrct_endonuc-II-like"/>
</dbReference>